<protein>
    <submittedName>
        <fullName evidence="1">Uncharacterized protein</fullName>
    </submittedName>
</protein>
<dbReference type="Proteomes" id="UP000077202">
    <property type="component" value="Unassembled WGS sequence"/>
</dbReference>
<evidence type="ECO:0000313" key="2">
    <source>
        <dbReference type="Proteomes" id="UP000077202"/>
    </source>
</evidence>
<dbReference type="EMBL" id="LVLJ01003829">
    <property type="protein sequence ID" value="OAE19569.1"/>
    <property type="molecule type" value="Genomic_DNA"/>
</dbReference>
<proteinExistence type="predicted"/>
<organism evidence="1 2">
    <name type="scientific">Marchantia polymorpha subsp. ruderalis</name>
    <dbReference type="NCBI Taxonomy" id="1480154"/>
    <lineage>
        <taxon>Eukaryota</taxon>
        <taxon>Viridiplantae</taxon>
        <taxon>Streptophyta</taxon>
        <taxon>Embryophyta</taxon>
        <taxon>Marchantiophyta</taxon>
        <taxon>Marchantiopsida</taxon>
        <taxon>Marchantiidae</taxon>
        <taxon>Marchantiales</taxon>
        <taxon>Marchantiaceae</taxon>
        <taxon>Marchantia</taxon>
    </lineage>
</organism>
<comment type="caution">
    <text evidence="1">The sequence shown here is derived from an EMBL/GenBank/DDBJ whole genome shotgun (WGS) entry which is preliminary data.</text>
</comment>
<gene>
    <name evidence="1" type="ORF">AXG93_960s1240</name>
</gene>
<sequence length="152" mass="16715">MMDNRSGLFRLLGDGLMSELLVIFVSKVQPLGSSPTMLASVAGFSGEFAWPDDLLECNMLADDTLVYEDMENIMILTAKVSSSLDVPLWRSCHELQLETYRLMKKVWGEASLPDEIETSQGGQPFCSSSALVATKQPHMTLSTFVSFSTSHA</sequence>
<name>A0A176VF90_MARPO</name>
<evidence type="ECO:0000313" key="1">
    <source>
        <dbReference type="EMBL" id="OAE19569.1"/>
    </source>
</evidence>
<accession>A0A176VF90</accession>
<keyword evidence="2" id="KW-1185">Reference proteome</keyword>
<reference evidence="1" key="1">
    <citation type="submission" date="2016-03" db="EMBL/GenBank/DDBJ databases">
        <title>Mechanisms controlling the formation of the plant cell surface in tip-growing cells are functionally conserved among land plants.</title>
        <authorList>
            <person name="Honkanen S."/>
            <person name="Jones V.A."/>
            <person name="Morieri G."/>
            <person name="Champion C."/>
            <person name="Hetherington A.J."/>
            <person name="Kelly S."/>
            <person name="Saint-Marcoux D."/>
            <person name="Proust H."/>
            <person name="Prescott H."/>
            <person name="Dolan L."/>
        </authorList>
    </citation>
    <scope>NUCLEOTIDE SEQUENCE [LARGE SCALE GENOMIC DNA]</scope>
    <source>
        <tissue evidence="1">Whole gametophyte</tissue>
    </source>
</reference>
<dbReference type="AlphaFoldDB" id="A0A176VF90"/>